<evidence type="ECO:0000256" key="5">
    <source>
        <dbReference type="ARBA" id="ARBA00023295"/>
    </source>
</evidence>
<comment type="function">
    <text evidence="6">Catalyzes the reversible cleavage of pseudouridine 5'-phosphate (PsiMP) to ribose 5-phosphate and uracil. Functions biologically in the cleavage direction, as part of a pseudouridine degradation pathway.</text>
</comment>
<protein>
    <recommendedName>
        <fullName evidence="6">Pseudouridine-5'-phosphate glycosidase</fullName>
        <shortName evidence="6">PsiMP glycosidase</shortName>
        <ecNumber evidence="6">4.2.1.70</ecNumber>
    </recommendedName>
</protein>
<comment type="similarity">
    <text evidence="6">Belongs to the pseudouridine-5'-phosphate glycosidase family.</text>
</comment>
<dbReference type="InterPro" id="IPR022830">
    <property type="entry name" value="Indigdn_synthA-like"/>
</dbReference>
<dbReference type="InterPro" id="IPR007342">
    <property type="entry name" value="PsuG"/>
</dbReference>
<sequence>MHMTGPGEQIIQTSEEVAEALASGAPVVALETTIISHGLPQPRNLQVARELEELVREAGAVPATIAVLDGVARVGLDKSMLERVATEPGLRKLGFRDLPLAAALSASGATTVSATAFLAARAGIRVFATGGLGGVHREWTASQDESADLDMLAGTRITVVCAGVKSILDVPATLQRLETRGVSVAGYRTDFFPGFYLHTSGLPVDWRLESPAEAAAVMRAQDLLGGPEAALIVANPVPEDEQLDPVLHDRVLAEALAAADREGITGQAITPFLLDYLVRGTGGASLEANLAAVRGNTRLAGRIAASWASPPSGSPAPQARTTSADPSAGSSPAVEN</sequence>
<feature type="active site" description="Proton donor" evidence="6">
    <location>
        <position position="31"/>
    </location>
</feature>
<feature type="compositionally biased region" description="Polar residues" evidence="7">
    <location>
        <begin position="319"/>
        <end position="330"/>
    </location>
</feature>
<evidence type="ECO:0000256" key="1">
    <source>
        <dbReference type="ARBA" id="ARBA00022723"/>
    </source>
</evidence>
<dbReference type="EC" id="4.2.1.70" evidence="6"/>
<dbReference type="SUPFAM" id="SSF110581">
    <property type="entry name" value="Indigoidine synthase A-like"/>
    <property type="match status" value="1"/>
</dbReference>
<feature type="region of interest" description="Disordered" evidence="7">
    <location>
        <begin position="306"/>
        <end position="336"/>
    </location>
</feature>
<evidence type="ECO:0000256" key="2">
    <source>
        <dbReference type="ARBA" id="ARBA00022801"/>
    </source>
</evidence>
<comment type="caution">
    <text evidence="8">The sequence shown here is derived from an EMBL/GenBank/DDBJ whole genome shotgun (WGS) entry which is preliminary data.</text>
</comment>
<dbReference type="Gene3D" id="3.40.1790.10">
    <property type="entry name" value="Indigoidine synthase domain"/>
    <property type="match status" value="1"/>
</dbReference>
<evidence type="ECO:0000313" key="9">
    <source>
        <dbReference type="Proteomes" id="UP001500888"/>
    </source>
</evidence>
<keyword evidence="5 6" id="KW-0326">Glycosidase</keyword>
<evidence type="ECO:0000256" key="3">
    <source>
        <dbReference type="ARBA" id="ARBA00023211"/>
    </source>
</evidence>
<keyword evidence="3 6" id="KW-0464">Manganese</keyword>
<evidence type="ECO:0000256" key="6">
    <source>
        <dbReference type="HAMAP-Rule" id="MF_01876"/>
    </source>
</evidence>
<feature type="active site" description="Nucleophile" evidence="6">
    <location>
        <position position="165"/>
    </location>
</feature>
<feature type="binding site" evidence="6">
    <location>
        <position position="92"/>
    </location>
    <ligand>
        <name>substrate</name>
    </ligand>
</feature>
<keyword evidence="1 6" id="KW-0479">Metal-binding</keyword>
<comment type="catalytic activity">
    <reaction evidence="6">
        <text>D-ribose 5-phosphate + uracil = psi-UMP + H2O</text>
        <dbReference type="Rhea" id="RHEA:18337"/>
        <dbReference type="ChEBI" id="CHEBI:15377"/>
        <dbReference type="ChEBI" id="CHEBI:17568"/>
        <dbReference type="ChEBI" id="CHEBI:58380"/>
        <dbReference type="ChEBI" id="CHEBI:78346"/>
        <dbReference type="EC" id="4.2.1.70"/>
    </reaction>
</comment>
<dbReference type="EMBL" id="BAAAZR010000002">
    <property type="protein sequence ID" value="GAA3799359.1"/>
    <property type="molecule type" value="Genomic_DNA"/>
</dbReference>
<feature type="binding site" evidence="6">
    <location>
        <begin position="146"/>
        <end position="148"/>
    </location>
    <ligand>
        <name>substrate</name>
    </ligand>
</feature>
<feature type="binding site" evidence="6">
    <location>
        <position position="112"/>
    </location>
    <ligand>
        <name>substrate</name>
    </ligand>
</feature>
<dbReference type="PANTHER" id="PTHR42909">
    <property type="entry name" value="ZGC:136858"/>
    <property type="match status" value="1"/>
</dbReference>
<dbReference type="GO" id="GO:0016798">
    <property type="term" value="F:hydrolase activity, acting on glycosyl bonds"/>
    <property type="evidence" value="ECO:0007669"/>
    <property type="project" value="UniProtKB-KW"/>
</dbReference>
<comment type="cofactor">
    <cofactor evidence="6">
        <name>Mn(2+)</name>
        <dbReference type="ChEBI" id="CHEBI:29035"/>
    </cofactor>
    <text evidence="6">Binds 1 Mn(2+) ion per subunit.</text>
</comment>
<evidence type="ECO:0000313" key="8">
    <source>
        <dbReference type="EMBL" id="GAA3799359.1"/>
    </source>
</evidence>
<dbReference type="PANTHER" id="PTHR42909:SF1">
    <property type="entry name" value="CARBOHYDRATE KINASE PFKB DOMAIN-CONTAINING PROTEIN"/>
    <property type="match status" value="1"/>
</dbReference>
<dbReference type="HAMAP" id="MF_01876">
    <property type="entry name" value="PsiMP_glycosidase"/>
    <property type="match status" value="1"/>
</dbReference>
<proteinExistence type="inferred from homology"/>
<organism evidence="8 9">
    <name type="scientific">Sphaerisporangium flaviroseum</name>
    <dbReference type="NCBI Taxonomy" id="509199"/>
    <lineage>
        <taxon>Bacteria</taxon>
        <taxon>Bacillati</taxon>
        <taxon>Actinomycetota</taxon>
        <taxon>Actinomycetes</taxon>
        <taxon>Streptosporangiales</taxon>
        <taxon>Streptosporangiaceae</taxon>
        <taxon>Sphaerisporangium</taxon>
    </lineage>
</organism>
<evidence type="ECO:0000256" key="7">
    <source>
        <dbReference type="SAM" id="MobiDB-lite"/>
    </source>
</evidence>
<accession>A0ABP7HR97</accession>
<keyword evidence="4 6" id="KW-0456">Lyase</keyword>
<feature type="binding site" evidence="6">
    <location>
        <position position="144"/>
    </location>
    <ligand>
        <name>Mn(2+)</name>
        <dbReference type="ChEBI" id="CHEBI:29035"/>
    </ligand>
</feature>
<keyword evidence="9" id="KW-1185">Reference proteome</keyword>
<keyword evidence="2 6" id="KW-0378">Hydrolase</keyword>
<reference evidence="9" key="1">
    <citation type="journal article" date="2019" name="Int. J. Syst. Evol. Microbiol.">
        <title>The Global Catalogue of Microorganisms (GCM) 10K type strain sequencing project: providing services to taxonomists for standard genome sequencing and annotation.</title>
        <authorList>
            <consortium name="The Broad Institute Genomics Platform"/>
            <consortium name="The Broad Institute Genome Sequencing Center for Infectious Disease"/>
            <person name="Wu L."/>
            <person name="Ma J."/>
        </authorList>
    </citation>
    <scope>NUCLEOTIDE SEQUENCE [LARGE SCALE GENOMIC DNA]</scope>
    <source>
        <strain evidence="9">JCM 16908</strain>
    </source>
</reference>
<feature type="compositionally biased region" description="Low complexity" evidence="7">
    <location>
        <begin position="306"/>
        <end position="317"/>
    </location>
</feature>
<dbReference type="Proteomes" id="UP001500888">
    <property type="component" value="Unassembled WGS sequence"/>
</dbReference>
<comment type="subunit">
    <text evidence="6">Homotrimer.</text>
</comment>
<evidence type="ECO:0000256" key="4">
    <source>
        <dbReference type="ARBA" id="ARBA00023239"/>
    </source>
</evidence>
<dbReference type="Pfam" id="PF04227">
    <property type="entry name" value="Indigoidine_A"/>
    <property type="match status" value="1"/>
</dbReference>
<gene>
    <name evidence="6" type="primary">psuG</name>
    <name evidence="8" type="ORF">GCM10022226_18430</name>
</gene>
<name>A0ABP7HR97_9ACTN</name>